<dbReference type="InterPro" id="IPR035986">
    <property type="entry name" value="PKD_dom_sf"/>
</dbReference>
<keyword evidence="5" id="KW-0472">Membrane</keyword>
<dbReference type="InterPro" id="IPR002859">
    <property type="entry name" value="PKD/REJ-like"/>
</dbReference>
<sequence>VLRPQCPDGSTYCYVSNACLAVGQSCGRQPSVRSFACIGGDRWSLQKRRCSNAAGPASQFPIFAGQLLSIKRVQLTVASAGFNSLQLNASQEQHLHLLPGDILAVSDPGQAVSVREQQPRPDYFVESSGIADNATSLAATAAPPSTLGLAKSVEFFGYRGGSVRASAVLGNNTCSGGSHLDCPDEYMYNVSVTFANHLADTAVLSRLVRVQVPILGVRIVTNATHYKTNAIVSFYVLQHQGSQPLYTWNFTDGTRTGPELQQQWNFTSPGPRTVQTESTNYISGNWSNILLIYVQNPVTTDKVYWNVSELLGLTSSGPVNGVATLFCDNSAEFLPTNASVILDFGDGTPASSGLLTWDPTTDREAFNHPYTKRGTYNATAIVENQVSRIELKQSVVVQEIIFEAQIETLSSTFAKSPLQTLAQFNVSVQFGSDFTADADFGDGHTVTVPDQGANRWFTLTHNFTVPGNYTVTVRLQNRVGSVTCSTEISIVIGDPREFLLALRDPSPLLLPGPTYQLPVPILLCRNRTVDTPQPLFDINLTLSLNNTAASMRTEHLIQCTAGTAAQDAACAAVNSEFRFCFALELTLGDPETIRALLTIPSRLSDQTSQLIFLLLPDLLATTIQANLHPDFALDSLKMSAAARQIFPMEKAVKFVLTIPFFGRSPVTCQWDFGDSSLATNSLAQVEHSYNRPGNYSISVNVSNAISWKVVTISITVQKSIFGIGLNAEESNGINAANPVLVNLGTPGTEACYQIDFSAWGSALSDGISYHVFGYRPFCESSGLFQMGMNSVWMTDLTDFYNRVYNASVHGQPTGGNGILSKSVAQEGAKNVTFFAANTVSRETHSWLMVVGKGRCVYPTSYLSRWTAPRYMRNTMIQLESNLVINCFSTSVTVRWTIEVYNATENSWKSYAPELTAFFNNYPELTGNMSFSYYSDGVMYENLNLHLRSLNLPAFSLRAMRTYRVTFQAFMTILPLLKVEESVVFEVITGALQPCLKTVVYDNEQKQWFQTGSQIQTMWGNPVSLDPTCSSNPNLFLEGGEVSDLKYEFYCYRSCEPRIMLDSNLQYDINWQGHGCPDSSASGGYLRGCFLANIWSTYVHRLKALNLSSWQVDLANSQFSDPGIQAIYEDSAFANWRTDSLSGKYNHLYYMDGEVLRLNTNYMFELDDHVLLMVVRDAAHPDVPPVMSRITLSLTRGPSPMIGVQCVSNCMARNFSNSCNADAIMVNQDIPLKFQSFISNYVPSVKYHFRWQLSRLDTPFGTCPTELSSANITAYLDSLEADGSLARWNIVGGRDYTQTGIESSGMSLICKGFFQPINGYYILRIKSWRGNSSENYGYQVVYLAINDVPNVASLAVTVTPSQGVSVLDKFQIECTGASDSDEPLTYTIGYSQLPSPTSMQQCSPIAISESACRLPSKKALPPGLMFIGHRLSICILVTDANQASSFATFQSVIVTPGGISSLNDLNNEITEIESSTALGNINQLTGAVLPILAVLNTDAANGATKMVASSTLTSETMATTITGDSTATTASSTVSTATTTAKTASTSASSSTGSATTAPSTTSGITSAERMALRNKILDYITTTVENMLKTLPAIMQLNNIIQATAMYNYATSVPTELTPQGIERSSKGLSLVSQSLQSAVKEEIVTFDSVKATTIDFMRAARNVLQPTVENLKDISFSEQFNQSSTDAKKQLSKPALDIMQSIEDCGKAVAKKIVTRDADTVMQADGLVLNIRRNQSKDMEKLKVAIRDESSSDCSYFRLGNNANSQGDSFFSEPDPTFPGRTRPSQTVVTTVIKSDLNAYQLATPEEASPSYSYSMSMMNENALEFAVTDLDDQSWVEMRLLRNVSASKLTDVYLTTRPRSDRMGKHVITISKGSSLFVKVERYINYRSLASSDSLPTEDFEILVFLRKDGTPSERNYDHLCQLPLLRPRVACGPPSQVVDQTLDSNYTIGLCNCTKAADGSYTNCLYAG</sequence>
<dbReference type="PANTHER" id="PTHR46730:SF4">
    <property type="entry name" value="POLYCYSTIC KIDNEY DISEASE PROTEIN 1-LIKE 1"/>
    <property type="match status" value="1"/>
</dbReference>
<comment type="subcellular location">
    <subcellularLocation>
        <location evidence="1">Membrane</location>
        <topology evidence="1">Multi-pass membrane protein</topology>
    </subcellularLocation>
</comment>
<dbReference type="SUPFAM" id="SSF49299">
    <property type="entry name" value="PKD domain"/>
    <property type="match status" value="4"/>
</dbReference>
<dbReference type="GO" id="GO:0006816">
    <property type="term" value="P:calcium ion transport"/>
    <property type="evidence" value="ECO:0007669"/>
    <property type="project" value="TreeGrafter"/>
</dbReference>
<dbReference type="InterPro" id="IPR013783">
    <property type="entry name" value="Ig-like_fold"/>
</dbReference>
<dbReference type="InterPro" id="IPR000601">
    <property type="entry name" value="PKD_dom"/>
</dbReference>
<accession>A0A267EE90</accession>
<keyword evidence="4" id="KW-1133">Transmembrane helix</keyword>
<keyword evidence="2" id="KW-0812">Transmembrane</keyword>
<evidence type="ECO:0000256" key="5">
    <source>
        <dbReference type="ARBA" id="ARBA00023136"/>
    </source>
</evidence>
<evidence type="ECO:0000313" key="8">
    <source>
        <dbReference type="EMBL" id="PAA59052.1"/>
    </source>
</evidence>
<evidence type="ECO:0000259" key="7">
    <source>
        <dbReference type="PROSITE" id="PS50093"/>
    </source>
</evidence>
<dbReference type="GO" id="GO:0005261">
    <property type="term" value="F:monoatomic cation channel activity"/>
    <property type="evidence" value="ECO:0007669"/>
    <property type="project" value="TreeGrafter"/>
</dbReference>
<evidence type="ECO:0000256" key="4">
    <source>
        <dbReference type="ARBA" id="ARBA00022989"/>
    </source>
</evidence>
<keyword evidence="9" id="KW-1185">Reference proteome</keyword>
<dbReference type="Proteomes" id="UP000215902">
    <property type="component" value="Unassembled WGS sequence"/>
</dbReference>
<feature type="domain" description="PKD" evidence="7">
    <location>
        <begin position="343"/>
        <end position="398"/>
    </location>
</feature>
<dbReference type="Pfam" id="PF02010">
    <property type="entry name" value="REJ"/>
    <property type="match status" value="1"/>
</dbReference>
<dbReference type="Pfam" id="PF00801">
    <property type="entry name" value="PKD"/>
    <property type="match status" value="3"/>
</dbReference>
<dbReference type="PROSITE" id="PS50093">
    <property type="entry name" value="PKD"/>
    <property type="match status" value="3"/>
</dbReference>
<evidence type="ECO:0000256" key="6">
    <source>
        <dbReference type="SAM" id="MobiDB-lite"/>
    </source>
</evidence>
<dbReference type="InterPro" id="IPR022409">
    <property type="entry name" value="PKD/Chitinase_dom"/>
</dbReference>
<dbReference type="CDD" id="cd00146">
    <property type="entry name" value="PKD"/>
    <property type="match status" value="2"/>
</dbReference>
<proteinExistence type="predicted"/>
<evidence type="ECO:0000256" key="3">
    <source>
        <dbReference type="ARBA" id="ARBA00022737"/>
    </source>
</evidence>
<gene>
    <name evidence="8" type="ORF">BOX15_Mlig013508g1</name>
</gene>
<dbReference type="SMART" id="SM00089">
    <property type="entry name" value="PKD"/>
    <property type="match status" value="4"/>
</dbReference>
<feature type="region of interest" description="Disordered" evidence="6">
    <location>
        <begin position="1527"/>
        <end position="1565"/>
    </location>
</feature>
<dbReference type="PANTHER" id="PTHR46730">
    <property type="entry name" value="POLYCYSTIN-1"/>
    <property type="match status" value="1"/>
</dbReference>
<dbReference type="Gene3D" id="2.60.40.10">
    <property type="entry name" value="Immunoglobulins"/>
    <property type="match status" value="3"/>
</dbReference>
<feature type="domain" description="PKD" evidence="7">
    <location>
        <begin position="431"/>
        <end position="490"/>
    </location>
</feature>
<dbReference type="STRING" id="282301.A0A267EE90"/>
<dbReference type="EMBL" id="NIVC01002301">
    <property type="protein sequence ID" value="PAA59052.1"/>
    <property type="molecule type" value="Genomic_DNA"/>
</dbReference>
<reference evidence="8 9" key="1">
    <citation type="submission" date="2017-06" db="EMBL/GenBank/DDBJ databases">
        <title>A platform for efficient transgenesis in Macrostomum lignano, a flatworm model organism for stem cell research.</title>
        <authorList>
            <person name="Berezikov E."/>
        </authorList>
    </citation>
    <scope>NUCLEOTIDE SEQUENCE [LARGE SCALE GENOMIC DNA]</scope>
    <source>
        <strain evidence="8">DV1</strain>
        <tissue evidence="8">Whole organism</tissue>
    </source>
</reference>
<dbReference type="GO" id="GO:0005886">
    <property type="term" value="C:plasma membrane"/>
    <property type="evidence" value="ECO:0007669"/>
    <property type="project" value="TreeGrafter"/>
</dbReference>
<evidence type="ECO:0000256" key="1">
    <source>
        <dbReference type="ARBA" id="ARBA00004141"/>
    </source>
</evidence>
<comment type="caution">
    <text evidence="8">The sequence shown here is derived from an EMBL/GenBank/DDBJ whole genome shotgun (WGS) entry which is preliminary data.</text>
</comment>
<name>A0A267EE90_9PLAT</name>
<keyword evidence="3" id="KW-0677">Repeat</keyword>
<evidence type="ECO:0000313" key="9">
    <source>
        <dbReference type="Proteomes" id="UP000215902"/>
    </source>
</evidence>
<organism evidence="8 9">
    <name type="scientific">Macrostomum lignano</name>
    <dbReference type="NCBI Taxonomy" id="282301"/>
    <lineage>
        <taxon>Eukaryota</taxon>
        <taxon>Metazoa</taxon>
        <taxon>Spiralia</taxon>
        <taxon>Lophotrochozoa</taxon>
        <taxon>Platyhelminthes</taxon>
        <taxon>Rhabditophora</taxon>
        <taxon>Macrostomorpha</taxon>
        <taxon>Macrostomida</taxon>
        <taxon>Macrostomidae</taxon>
        <taxon>Macrostomum</taxon>
    </lineage>
</organism>
<feature type="domain" description="PKD" evidence="7">
    <location>
        <begin position="664"/>
        <end position="723"/>
    </location>
</feature>
<protein>
    <recommendedName>
        <fullName evidence="7">PKD domain-containing protein</fullName>
    </recommendedName>
</protein>
<evidence type="ECO:0000256" key="2">
    <source>
        <dbReference type="ARBA" id="ARBA00022692"/>
    </source>
</evidence>
<feature type="non-terminal residue" evidence="8">
    <location>
        <position position="1"/>
    </location>
</feature>